<feature type="transmembrane region" description="Helical" evidence="2">
    <location>
        <begin position="85"/>
        <end position="106"/>
    </location>
</feature>
<accession>A0A849JW27</accession>
<feature type="transmembrane region" description="Helical" evidence="2">
    <location>
        <begin position="30"/>
        <end position="50"/>
    </location>
</feature>
<reference evidence="3 4" key="1">
    <citation type="submission" date="2020-05" db="EMBL/GenBank/DDBJ databases">
        <title>Genome sequence of Isoptericola sp. JC619 isolated from Chilika lagoon, India.</title>
        <authorList>
            <person name="Kumar D."/>
            <person name="Appam K."/>
            <person name="Gandham S."/>
            <person name="Uppada J."/>
            <person name="Sasikala C."/>
            <person name="Venkata Ramana C."/>
        </authorList>
    </citation>
    <scope>NUCLEOTIDE SEQUENCE [LARGE SCALE GENOMIC DNA]</scope>
    <source>
        <strain evidence="3 4">JC619</strain>
    </source>
</reference>
<dbReference type="AlphaFoldDB" id="A0A849JW27"/>
<protein>
    <submittedName>
        <fullName evidence="3">DUF3017 domain-containing protein</fullName>
    </submittedName>
</protein>
<dbReference type="EMBL" id="JABFAJ010000009">
    <property type="protein sequence ID" value="NNU26804.1"/>
    <property type="molecule type" value="Genomic_DNA"/>
</dbReference>
<dbReference type="Pfam" id="PF11222">
    <property type="entry name" value="DUF3017"/>
    <property type="match status" value="1"/>
</dbReference>
<keyword evidence="4" id="KW-1185">Reference proteome</keyword>
<sequence>MVPDTPHPARPPWHALDAGPRQHRDARSPVPAILVVLAGILLAVLLGLLVGARVGSLTIAGTLAVAGTWRAVAPGGPAGLAIRSRGFDVFLCWSAATVVAVLALTAPGV</sequence>
<evidence type="ECO:0000313" key="4">
    <source>
        <dbReference type="Proteomes" id="UP000557204"/>
    </source>
</evidence>
<evidence type="ECO:0000256" key="1">
    <source>
        <dbReference type="SAM" id="MobiDB-lite"/>
    </source>
</evidence>
<evidence type="ECO:0000256" key="2">
    <source>
        <dbReference type="SAM" id="Phobius"/>
    </source>
</evidence>
<gene>
    <name evidence="3" type="ORF">HLI28_04495</name>
</gene>
<keyword evidence="2" id="KW-0812">Transmembrane</keyword>
<feature type="region of interest" description="Disordered" evidence="1">
    <location>
        <begin position="1"/>
        <end position="25"/>
    </location>
</feature>
<organism evidence="3 4">
    <name type="scientific">Isoptericola sediminis</name>
    <dbReference type="NCBI Taxonomy" id="2733572"/>
    <lineage>
        <taxon>Bacteria</taxon>
        <taxon>Bacillati</taxon>
        <taxon>Actinomycetota</taxon>
        <taxon>Actinomycetes</taxon>
        <taxon>Micrococcales</taxon>
        <taxon>Promicromonosporaceae</taxon>
        <taxon>Isoptericola</taxon>
    </lineage>
</organism>
<keyword evidence="2" id="KW-1133">Transmembrane helix</keyword>
<evidence type="ECO:0000313" key="3">
    <source>
        <dbReference type="EMBL" id="NNU26804.1"/>
    </source>
</evidence>
<proteinExistence type="predicted"/>
<keyword evidence="2" id="KW-0472">Membrane</keyword>
<comment type="caution">
    <text evidence="3">The sequence shown here is derived from an EMBL/GenBank/DDBJ whole genome shotgun (WGS) entry which is preliminary data.</text>
</comment>
<dbReference type="RefSeq" id="WP_171246324.1">
    <property type="nucleotide sequence ID" value="NZ_JABFAJ010000009.1"/>
</dbReference>
<name>A0A849JW27_9MICO</name>
<feature type="compositionally biased region" description="Pro residues" evidence="1">
    <location>
        <begin position="1"/>
        <end position="11"/>
    </location>
</feature>
<dbReference type="Proteomes" id="UP000557204">
    <property type="component" value="Unassembled WGS sequence"/>
</dbReference>
<dbReference type="InterPro" id="IPR021385">
    <property type="entry name" value="DUF3017"/>
</dbReference>